<organism evidence="2 3">
    <name type="scientific">Sphaerisporangium rubeum</name>
    <dbReference type="NCBI Taxonomy" id="321317"/>
    <lineage>
        <taxon>Bacteria</taxon>
        <taxon>Bacillati</taxon>
        <taxon>Actinomycetota</taxon>
        <taxon>Actinomycetes</taxon>
        <taxon>Streptosporangiales</taxon>
        <taxon>Streptosporangiaceae</taxon>
        <taxon>Sphaerisporangium</taxon>
    </lineage>
</organism>
<evidence type="ECO:0000313" key="2">
    <source>
        <dbReference type="EMBL" id="MBB6470741.1"/>
    </source>
</evidence>
<sequence>MTETARVLHAQLHLLDRQVVRARDGRMVCKVDDLETALDAGGRPYVTALLYGPLALGPRVGGVPGALMTAVTRLLRPEEDPAPRRIPMSLVSQIGSAVQVGGEPGHPALERWARDNIVSRIPGSGDAATDTAEGHEHPGENTPGRGRLSALIGLQVTDASGATAGQVADVRLTQDGPLLDETGQAFQVAGFVVVPRHTGQLFGYERGPGGQAPLLVRVIIRRLHRGSRYVPWSAVGSAGADGVRLTVPFDELPPLTELYRRTSHSNASQS</sequence>
<keyword evidence="3" id="KW-1185">Reference proteome</keyword>
<dbReference type="EMBL" id="JACHIU010000001">
    <property type="protein sequence ID" value="MBB6470741.1"/>
    <property type="molecule type" value="Genomic_DNA"/>
</dbReference>
<gene>
    <name evidence="2" type="ORF">BJ992_000172</name>
</gene>
<feature type="region of interest" description="Disordered" evidence="1">
    <location>
        <begin position="121"/>
        <end position="145"/>
    </location>
</feature>
<dbReference type="RefSeq" id="WP_184978060.1">
    <property type="nucleotide sequence ID" value="NZ_BAAALO010000006.1"/>
</dbReference>
<accession>A0A7X0I8S9</accession>
<reference evidence="2 3" key="1">
    <citation type="submission" date="2020-08" db="EMBL/GenBank/DDBJ databases">
        <title>Sequencing the genomes of 1000 actinobacteria strains.</title>
        <authorList>
            <person name="Klenk H.-P."/>
        </authorList>
    </citation>
    <scope>NUCLEOTIDE SEQUENCE [LARGE SCALE GENOMIC DNA]</scope>
    <source>
        <strain evidence="2 3">DSM 44936</strain>
    </source>
</reference>
<dbReference type="Proteomes" id="UP000555564">
    <property type="component" value="Unassembled WGS sequence"/>
</dbReference>
<dbReference type="AlphaFoldDB" id="A0A7X0I8S9"/>
<proteinExistence type="predicted"/>
<protein>
    <submittedName>
        <fullName evidence="2">Sporulation protein YlmC with PRC-barrel domain</fullName>
    </submittedName>
</protein>
<comment type="caution">
    <text evidence="2">The sequence shown here is derived from an EMBL/GenBank/DDBJ whole genome shotgun (WGS) entry which is preliminary data.</text>
</comment>
<name>A0A7X0I8S9_9ACTN</name>
<evidence type="ECO:0000313" key="3">
    <source>
        <dbReference type="Proteomes" id="UP000555564"/>
    </source>
</evidence>
<evidence type="ECO:0000256" key="1">
    <source>
        <dbReference type="SAM" id="MobiDB-lite"/>
    </source>
</evidence>